<proteinExistence type="predicted"/>
<sequence length="387" mass="45813">MQIIEVSNPAHRKEFLQLPVRLYKQEKNWIRPLDTDIEEVFDPKKNKYFRHGECTRWILQDNKNQTIGRVAAFIDRKTSKTHDQPTGGMGFFECINDEKAAFLLFDTCKNWLQSKGMEAMDGPVNFGDRDKWWGLLVDGYTEPNYGMPYHLKYYIPLFEKYGFQEYFKQYTYHRLVMDPLSEKIREKAERIARNPSYVFKHLEVKHLEKYAEDFRTIYNKAWVKHKGVNEMPKAQAMNIMKKMKPVLDETIVWFAYYDNEPVGFFIMLPELNQIFKHVNGKLDWKGKLIFLWHKWRKTCKKMFGVAFGIVPEHQGKGLEGAIVIAAANKVQVAGQNYEEFEMNWIGDFNPKMMHVAESVGGKIYKTHITYRKLFDETKPFKRAPIIE</sequence>
<gene>
    <name evidence="1" type="ORF">GXP67_15965</name>
</gene>
<dbReference type="Gene3D" id="3.40.630.30">
    <property type="match status" value="1"/>
</dbReference>
<dbReference type="AlphaFoldDB" id="A0A6C0GK72"/>
<protein>
    <recommendedName>
        <fullName evidence="3">GNAT family N-acetyltransferase</fullName>
    </recommendedName>
</protein>
<keyword evidence="2" id="KW-1185">Reference proteome</keyword>
<dbReference type="EMBL" id="CP048222">
    <property type="protein sequence ID" value="QHT68030.1"/>
    <property type="molecule type" value="Genomic_DNA"/>
</dbReference>
<dbReference type="PANTHER" id="PTHR41368:SF1">
    <property type="entry name" value="PROTEIN YGHO"/>
    <property type="match status" value="1"/>
</dbReference>
<dbReference type="RefSeq" id="WP_162444051.1">
    <property type="nucleotide sequence ID" value="NZ_CP048222.1"/>
</dbReference>
<organism evidence="1 2">
    <name type="scientific">Rhodocytophaga rosea</name>
    <dbReference type="NCBI Taxonomy" id="2704465"/>
    <lineage>
        <taxon>Bacteria</taxon>
        <taxon>Pseudomonadati</taxon>
        <taxon>Bacteroidota</taxon>
        <taxon>Cytophagia</taxon>
        <taxon>Cytophagales</taxon>
        <taxon>Rhodocytophagaceae</taxon>
        <taxon>Rhodocytophaga</taxon>
    </lineage>
</organism>
<evidence type="ECO:0000313" key="1">
    <source>
        <dbReference type="EMBL" id="QHT68030.1"/>
    </source>
</evidence>
<dbReference type="Proteomes" id="UP000480178">
    <property type="component" value="Chromosome"/>
</dbReference>
<name>A0A6C0GK72_9BACT</name>
<reference evidence="1 2" key="1">
    <citation type="submission" date="2020-01" db="EMBL/GenBank/DDBJ databases">
        <authorList>
            <person name="Kim M.K."/>
        </authorList>
    </citation>
    <scope>NUCLEOTIDE SEQUENCE [LARGE SCALE GENOMIC DNA]</scope>
    <source>
        <strain evidence="1 2">172606-1</strain>
    </source>
</reference>
<dbReference type="KEGG" id="rhoz:GXP67_15965"/>
<evidence type="ECO:0008006" key="3">
    <source>
        <dbReference type="Google" id="ProtNLM"/>
    </source>
</evidence>
<accession>A0A6C0GK72</accession>
<dbReference type="SUPFAM" id="SSF55729">
    <property type="entry name" value="Acyl-CoA N-acyltransferases (Nat)"/>
    <property type="match status" value="1"/>
</dbReference>
<dbReference type="InterPro" id="IPR016181">
    <property type="entry name" value="Acyl_CoA_acyltransferase"/>
</dbReference>
<dbReference type="PANTHER" id="PTHR41368">
    <property type="entry name" value="PROTEIN YGHO"/>
    <property type="match status" value="1"/>
</dbReference>
<evidence type="ECO:0000313" key="2">
    <source>
        <dbReference type="Proteomes" id="UP000480178"/>
    </source>
</evidence>
<dbReference type="InterPro" id="IPR039968">
    <property type="entry name" value="BcerS-like"/>
</dbReference>